<dbReference type="InterPro" id="IPR005894">
    <property type="entry name" value="DrrA"/>
</dbReference>
<dbReference type="InterPro" id="IPR003593">
    <property type="entry name" value="AAA+_ATPase"/>
</dbReference>
<evidence type="ECO:0000256" key="7">
    <source>
        <dbReference type="ARBA" id="ARBA00023136"/>
    </source>
</evidence>
<dbReference type="OrthoDB" id="9804819at2"/>
<dbReference type="PANTHER" id="PTHR42711">
    <property type="entry name" value="ABC TRANSPORTER ATP-BINDING PROTEIN"/>
    <property type="match status" value="1"/>
</dbReference>
<dbReference type="AlphaFoldDB" id="A0A239I1W5"/>
<keyword evidence="8" id="KW-0046">Antibiotic resistance</keyword>
<name>A0A239I1W5_9ACTN</name>
<dbReference type="InterPro" id="IPR003439">
    <property type="entry name" value="ABC_transporter-like_ATP-bd"/>
</dbReference>
<keyword evidence="13" id="KW-1185">Reference proteome</keyword>
<dbReference type="Proteomes" id="UP000198415">
    <property type="component" value="Unassembled WGS sequence"/>
</dbReference>
<comment type="subcellular location">
    <subcellularLocation>
        <location evidence="1">Cell membrane</location>
        <topology evidence="1">Peripheral membrane protein</topology>
        <orientation evidence="1">Cytoplasmic side</orientation>
    </subcellularLocation>
</comment>
<evidence type="ECO:0000256" key="4">
    <source>
        <dbReference type="ARBA" id="ARBA00022741"/>
    </source>
</evidence>
<feature type="compositionally biased region" description="Polar residues" evidence="10">
    <location>
        <begin position="257"/>
        <end position="266"/>
    </location>
</feature>
<dbReference type="NCBIfam" id="TIGR01188">
    <property type="entry name" value="drrA"/>
    <property type="match status" value="1"/>
</dbReference>
<evidence type="ECO:0000256" key="3">
    <source>
        <dbReference type="ARBA" id="ARBA00022475"/>
    </source>
</evidence>
<evidence type="ECO:0000313" key="12">
    <source>
        <dbReference type="EMBL" id="SNS87846.1"/>
    </source>
</evidence>
<evidence type="ECO:0000256" key="8">
    <source>
        <dbReference type="ARBA" id="ARBA00023251"/>
    </source>
</evidence>
<dbReference type="InterPro" id="IPR027417">
    <property type="entry name" value="P-loop_NTPase"/>
</dbReference>
<dbReference type="PROSITE" id="PS00211">
    <property type="entry name" value="ABC_TRANSPORTER_1"/>
    <property type="match status" value="1"/>
</dbReference>
<dbReference type="SMART" id="SM00382">
    <property type="entry name" value="AAA"/>
    <property type="match status" value="1"/>
</dbReference>
<sequence length="324" mass="34651">MDDLVVRAEGLRKRFGKTQALDGVDLAMRRGTVLGVLGPNGAGKTTAVRVLATLLRPDEGTAHVAGIDVLREPQKVRRRIGLTGQYASVDEDLTGTQNLVLIGQLLDLPTREAKKRAAELLEWFDLTEAAGRMAKTYSGGMRRRLDLAASLVGRPEVIFLDEPTTGLDPAKREDMWGVVRTQVAQGSSVLLTTQYLEEADALADEIVVVNHGRVIAQDTPDGLKRRVGGQTLRIRPADPERLPDVLRILDAVGAPGTTATPDNSAGSRPGAASVPVAADTALDDAIPALRRAGVEFTELGLHLPSLDEVFHTLTGGEKKTEALV</sequence>
<comment type="similarity">
    <text evidence="9">Belongs to the ABC transporter superfamily. Drug exporter-1 (DrugE1) (TC 3.A.1.105) family.</text>
</comment>
<dbReference type="GO" id="GO:0016887">
    <property type="term" value="F:ATP hydrolysis activity"/>
    <property type="evidence" value="ECO:0007669"/>
    <property type="project" value="InterPro"/>
</dbReference>
<dbReference type="GO" id="GO:0005886">
    <property type="term" value="C:plasma membrane"/>
    <property type="evidence" value="ECO:0007669"/>
    <property type="project" value="UniProtKB-SubCell"/>
</dbReference>
<dbReference type="SUPFAM" id="SSF52540">
    <property type="entry name" value="P-loop containing nucleoside triphosphate hydrolases"/>
    <property type="match status" value="1"/>
</dbReference>
<dbReference type="GO" id="GO:0046677">
    <property type="term" value="P:response to antibiotic"/>
    <property type="evidence" value="ECO:0007669"/>
    <property type="project" value="UniProtKB-KW"/>
</dbReference>
<dbReference type="GO" id="GO:0005524">
    <property type="term" value="F:ATP binding"/>
    <property type="evidence" value="ECO:0007669"/>
    <property type="project" value="UniProtKB-KW"/>
</dbReference>
<dbReference type="PANTHER" id="PTHR42711:SF19">
    <property type="entry name" value="DOXORUBICIN RESISTANCE ATP-BINDING PROTEIN DRRA"/>
    <property type="match status" value="1"/>
</dbReference>
<keyword evidence="2" id="KW-0813">Transport</keyword>
<organism evidence="12 13">
    <name type="scientific">Actinoplanes regularis</name>
    <dbReference type="NCBI Taxonomy" id="52697"/>
    <lineage>
        <taxon>Bacteria</taxon>
        <taxon>Bacillati</taxon>
        <taxon>Actinomycetota</taxon>
        <taxon>Actinomycetes</taxon>
        <taxon>Micromonosporales</taxon>
        <taxon>Micromonosporaceae</taxon>
        <taxon>Actinoplanes</taxon>
    </lineage>
</organism>
<keyword evidence="7" id="KW-0472">Membrane</keyword>
<dbReference type="InterPro" id="IPR017871">
    <property type="entry name" value="ABC_transporter-like_CS"/>
</dbReference>
<proteinExistence type="inferred from homology"/>
<evidence type="ECO:0000256" key="5">
    <source>
        <dbReference type="ARBA" id="ARBA00022840"/>
    </source>
</evidence>
<keyword evidence="4" id="KW-0547">Nucleotide-binding</keyword>
<gene>
    <name evidence="12" type="ORF">SAMN06264365_12742</name>
</gene>
<feature type="region of interest" description="Disordered" evidence="10">
    <location>
        <begin position="253"/>
        <end position="272"/>
    </location>
</feature>
<keyword evidence="5 12" id="KW-0067">ATP-binding</keyword>
<keyword evidence="6" id="KW-1278">Translocase</keyword>
<reference evidence="12 13" key="1">
    <citation type="submission" date="2017-06" db="EMBL/GenBank/DDBJ databases">
        <authorList>
            <person name="Kim H.J."/>
            <person name="Triplett B.A."/>
        </authorList>
    </citation>
    <scope>NUCLEOTIDE SEQUENCE [LARGE SCALE GENOMIC DNA]</scope>
    <source>
        <strain evidence="12 13">DSM 43151</strain>
    </source>
</reference>
<dbReference type="InterPro" id="IPR050763">
    <property type="entry name" value="ABC_transporter_ATP-binding"/>
</dbReference>
<dbReference type="EMBL" id="FZNR01000027">
    <property type="protein sequence ID" value="SNS87846.1"/>
    <property type="molecule type" value="Genomic_DNA"/>
</dbReference>
<evidence type="ECO:0000256" key="1">
    <source>
        <dbReference type="ARBA" id="ARBA00004413"/>
    </source>
</evidence>
<dbReference type="Gene3D" id="3.40.50.300">
    <property type="entry name" value="P-loop containing nucleotide triphosphate hydrolases"/>
    <property type="match status" value="1"/>
</dbReference>
<evidence type="ECO:0000256" key="10">
    <source>
        <dbReference type="SAM" id="MobiDB-lite"/>
    </source>
</evidence>
<keyword evidence="3" id="KW-1003">Cell membrane</keyword>
<evidence type="ECO:0000256" key="6">
    <source>
        <dbReference type="ARBA" id="ARBA00022967"/>
    </source>
</evidence>
<dbReference type="FunFam" id="3.40.50.300:FF:000589">
    <property type="entry name" value="ABC transporter, ATP-binding subunit"/>
    <property type="match status" value="1"/>
</dbReference>
<evidence type="ECO:0000256" key="2">
    <source>
        <dbReference type="ARBA" id="ARBA00022448"/>
    </source>
</evidence>
<dbReference type="GO" id="GO:0043215">
    <property type="term" value="P:daunorubicin transport"/>
    <property type="evidence" value="ECO:0007669"/>
    <property type="project" value="InterPro"/>
</dbReference>
<protein>
    <submittedName>
        <fullName evidence="12">Oleandomycin transport system ATP-binding protein</fullName>
    </submittedName>
</protein>
<accession>A0A239I1W5</accession>
<dbReference type="Pfam" id="PF00005">
    <property type="entry name" value="ABC_tran"/>
    <property type="match status" value="1"/>
</dbReference>
<evidence type="ECO:0000313" key="13">
    <source>
        <dbReference type="Proteomes" id="UP000198415"/>
    </source>
</evidence>
<dbReference type="PROSITE" id="PS50893">
    <property type="entry name" value="ABC_TRANSPORTER_2"/>
    <property type="match status" value="1"/>
</dbReference>
<dbReference type="RefSeq" id="WP_089298384.1">
    <property type="nucleotide sequence ID" value="NZ_BOMU01000107.1"/>
</dbReference>
<evidence type="ECO:0000259" key="11">
    <source>
        <dbReference type="PROSITE" id="PS50893"/>
    </source>
</evidence>
<dbReference type="GO" id="GO:1900753">
    <property type="term" value="P:doxorubicin transport"/>
    <property type="evidence" value="ECO:0007669"/>
    <property type="project" value="InterPro"/>
</dbReference>
<feature type="domain" description="ABC transporter" evidence="11">
    <location>
        <begin position="6"/>
        <end position="236"/>
    </location>
</feature>
<evidence type="ECO:0000256" key="9">
    <source>
        <dbReference type="ARBA" id="ARBA00049985"/>
    </source>
</evidence>